<dbReference type="PANTHER" id="PTHR30108:SF17">
    <property type="entry name" value="FERULIC ACID DECARBOXYLASE 1"/>
    <property type="match status" value="1"/>
</dbReference>
<dbReference type="InterPro" id="IPR049383">
    <property type="entry name" value="UbiD-like_N"/>
</dbReference>
<dbReference type="KEGG" id="msea:METESE_00150"/>
<dbReference type="EMBL" id="AP027081">
    <property type="protein sequence ID" value="BDU75057.1"/>
    <property type="molecule type" value="Genomic_DNA"/>
</dbReference>
<comment type="similarity">
    <text evidence="1">Belongs to the UbiD family.</text>
</comment>
<gene>
    <name evidence="5" type="ORF">METESE_00150</name>
</gene>
<dbReference type="SUPFAM" id="SSF50475">
    <property type="entry name" value="FMN-binding split barrel"/>
    <property type="match status" value="1"/>
</dbReference>
<proteinExistence type="inferred from homology"/>
<accession>A0AA48GP86</accession>
<evidence type="ECO:0000256" key="1">
    <source>
        <dbReference type="ARBA" id="ARBA00010021"/>
    </source>
</evidence>
<feature type="domain" description="3-octaprenyl-4-hydroxybenzoate carboxy-lyase-like Rift-related" evidence="2">
    <location>
        <begin position="127"/>
        <end position="323"/>
    </location>
</feature>
<dbReference type="AlphaFoldDB" id="A0AA48GP86"/>
<evidence type="ECO:0000313" key="6">
    <source>
        <dbReference type="Proteomes" id="UP001228113"/>
    </source>
</evidence>
<dbReference type="FunFam" id="3.40.1670.10:FF:000003">
    <property type="entry name" value="Phenolic acid decarboxylase"/>
    <property type="match status" value="1"/>
</dbReference>
<dbReference type="PANTHER" id="PTHR30108">
    <property type="entry name" value="3-OCTAPRENYL-4-HYDROXYBENZOATE CARBOXY-LYASE-RELATED"/>
    <property type="match status" value="1"/>
</dbReference>
<protein>
    <submittedName>
        <fullName evidence="5">Menaquinone biosynthesis decarboxylase</fullName>
    </submittedName>
</protein>
<sequence>MGQDFRAFLKRLEEAGELRRVRAEVDPYLEAAAITDRVCKLPGGGSALLFEQVKGGALPVATNVFGSYRRMAMALGVDREPRGLDAIGDRIEKLIQEAMPKPGAGFLDKLSKLPMLAEVSAWMPKTVRKGLCQEVIHTGAEARLSRLPVLTTWPEDGGPFITLGLSHTRHKNGMRNMGMYRLQVFDDHTLGFHTQLHHDGARARHGYAPGERMPVAVSFGGDPALTYAATAPLPPFLSEVMFTGFLRGEGVEMVKCVTHDLEVPADSEIVIEGWVDPGELRREGPFGDHTGYYSLADDYPVLHVEAITHRRDPVYPATLVGRPPQEDTYLGLATERIFLPLLRMILPEVVDMHLPPAGGFHNLAILSIRKAYPGHAQKVMNAVWGTGQMMFTKAVVIVDADIDPHDMNEVLFRVTSNVDPRRDMLFTEGPLDVLDHSSDRFAFGSKVGIDATRKSAKLDGFQREWPGDLAFPEEVLDRVTRRWKEYGL</sequence>
<dbReference type="InterPro" id="IPR022390">
    <property type="entry name" value="HBDC"/>
</dbReference>
<dbReference type="NCBIfam" id="TIGR00148">
    <property type="entry name" value="UbiD family decarboxylase"/>
    <property type="match status" value="1"/>
</dbReference>
<keyword evidence="6" id="KW-1185">Reference proteome</keyword>
<evidence type="ECO:0000313" key="5">
    <source>
        <dbReference type="EMBL" id="BDU75057.1"/>
    </source>
</evidence>
<dbReference type="GO" id="GO:0005829">
    <property type="term" value="C:cytosol"/>
    <property type="evidence" value="ECO:0007669"/>
    <property type="project" value="TreeGrafter"/>
</dbReference>
<name>A0AA48GP86_9BACT</name>
<dbReference type="GO" id="GO:0006744">
    <property type="term" value="P:ubiquinone biosynthetic process"/>
    <property type="evidence" value="ECO:0007669"/>
    <property type="project" value="TreeGrafter"/>
</dbReference>
<evidence type="ECO:0000259" key="3">
    <source>
        <dbReference type="Pfam" id="PF20695"/>
    </source>
</evidence>
<reference evidence="5" key="1">
    <citation type="journal article" date="2023" name="Int. J. Syst. Evol. Microbiol.">
        <title>Mesoterricola silvestris gen. nov., sp. nov., Mesoterricola sediminis sp. nov., Geothrix oryzae sp. nov., Geothrix edaphica sp. nov., Geothrix rubra sp. nov., and Geothrix limicola sp. nov., six novel members of Acidobacteriota isolated from soils.</title>
        <authorList>
            <person name="Itoh H."/>
            <person name="Sugisawa Y."/>
            <person name="Mise K."/>
            <person name="Xu Z."/>
            <person name="Kuniyasu M."/>
            <person name="Ushijima N."/>
            <person name="Kawano K."/>
            <person name="Kobayashi E."/>
            <person name="Shiratori Y."/>
            <person name="Masuda Y."/>
            <person name="Senoo K."/>
        </authorList>
    </citation>
    <scope>NUCLEOTIDE SEQUENCE</scope>
    <source>
        <strain evidence="5">W786</strain>
    </source>
</reference>
<dbReference type="Proteomes" id="UP001228113">
    <property type="component" value="Chromosome"/>
</dbReference>
<dbReference type="SUPFAM" id="SSF143968">
    <property type="entry name" value="UbiD C-terminal domain-like"/>
    <property type="match status" value="1"/>
</dbReference>
<dbReference type="Pfam" id="PF01977">
    <property type="entry name" value="UbiD"/>
    <property type="match status" value="1"/>
</dbReference>
<evidence type="ECO:0000259" key="2">
    <source>
        <dbReference type="Pfam" id="PF01977"/>
    </source>
</evidence>
<dbReference type="RefSeq" id="WP_243332329.1">
    <property type="nucleotide sequence ID" value="NZ_AP027081.1"/>
</dbReference>
<dbReference type="InterPro" id="IPR049381">
    <property type="entry name" value="UbiD-like_C"/>
</dbReference>
<dbReference type="GO" id="GO:0008694">
    <property type="term" value="F:4-hydroxy-3-polyprenylbenzoate decarboxylase activity"/>
    <property type="evidence" value="ECO:0007669"/>
    <property type="project" value="TreeGrafter"/>
</dbReference>
<dbReference type="Pfam" id="PF20696">
    <property type="entry name" value="UbiD_C"/>
    <property type="match status" value="1"/>
</dbReference>
<dbReference type="InterPro" id="IPR048304">
    <property type="entry name" value="UbiD_Rift_dom"/>
</dbReference>
<organism evidence="5 6">
    <name type="scientific">Mesoterricola sediminis</name>
    <dbReference type="NCBI Taxonomy" id="2927980"/>
    <lineage>
        <taxon>Bacteria</taxon>
        <taxon>Pseudomonadati</taxon>
        <taxon>Acidobacteriota</taxon>
        <taxon>Holophagae</taxon>
        <taxon>Holophagales</taxon>
        <taxon>Holophagaceae</taxon>
        <taxon>Mesoterricola</taxon>
    </lineage>
</organism>
<evidence type="ECO:0000259" key="4">
    <source>
        <dbReference type="Pfam" id="PF20696"/>
    </source>
</evidence>
<dbReference type="InterPro" id="IPR002830">
    <property type="entry name" value="UbiD"/>
</dbReference>
<feature type="domain" description="3-octaprenyl-4-hydroxybenzoate carboxy-lyase-like C-terminal" evidence="4">
    <location>
        <begin position="329"/>
        <end position="451"/>
    </location>
</feature>
<dbReference type="Pfam" id="PF20695">
    <property type="entry name" value="UbiD_N"/>
    <property type="match status" value="1"/>
</dbReference>
<dbReference type="Gene3D" id="3.40.1670.10">
    <property type="entry name" value="UbiD C-terminal domain-like"/>
    <property type="match status" value="1"/>
</dbReference>
<dbReference type="NCBIfam" id="TIGR03701">
    <property type="entry name" value="mena_SCO4490"/>
    <property type="match status" value="1"/>
</dbReference>
<feature type="domain" description="3-octaprenyl-4-hydroxybenzoate carboxy-lyase-like N-terminal" evidence="3">
    <location>
        <begin position="9"/>
        <end position="80"/>
    </location>
</feature>